<dbReference type="GO" id="GO:0019062">
    <property type="term" value="P:virion attachment to host cell"/>
    <property type="evidence" value="ECO:0007669"/>
    <property type="project" value="UniProtKB-KW"/>
</dbReference>
<dbReference type="GO" id="GO:0005198">
    <property type="term" value="F:structural molecule activity"/>
    <property type="evidence" value="ECO:0007669"/>
    <property type="project" value="InterPro"/>
</dbReference>
<reference evidence="18" key="1">
    <citation type="submission" date="2016-05" db="EMBL/GenBank/DDBJ databases">
        <title>Compelete sequence analysis of porcine parvovirus strain TJ.</title>
        <authorList>
            <person name="Cao L."/>
            <person name="Chen J."/>
            <person name="Shi H."/>
            <person name="Zhang X."/>
            <person name="Shi D."/>
            <person name="Zhu X."/>
            <person name="Feng L."/>
        </authorList>
    </citation>
    <scope>NUCLEOTIDE SEQUENCE [LARGE SCALE GENOMIC DNA]</scope>
    <source>
        <strain evidence="18">TJ</strain>
    </source>
</reference>
<dbReference type="EMBL" id="KX233726">
    <property type="protein sequence ID" value="ANW48428.1"/>
    <property type="molecule type" value="Genomic_DNA"/>
</dbReference>
<accession>A0A1B1W6H0</accession>
<keyword evidence="10" id="KW-1161">Viral attachment to host cell</keyword>
<evidence type="ECO:0000256" key="13">
    <source>
        <dbReference type="ARBA" id="ARBA00023296"/>
    </source>
</evidence>
<keyword evidence="9" id="KW-1173">Viral penetration via permeabilization of host membrane</keyword>
<evidence type="ECO:0000256" key="3">
    <source>
        <dbReference type="ARBA" id="ARBA00018984"/>
    </source>
</evidence>
<evidence type="ECO:0000256" key="1">
    <source>
        <dbReference type="ARBA" id="ARBA00004328"/>
    </source>
</evidence>
<sequence length="730" mass="80987">MAPPAKRARGLTLPGYKYLGPGNSLDQGEPTNPSDAAAKEHDEAYDKYIKSGKNPYFYFSAADEKFIKETEHAKDYGGKIGHYFFRAKRAFAPKLSETDSPTTSQQPEVRRSPRKHPGSKPPGKRPAPRHIFINLAKKKAKGTSNTNSNSMSENVEQHNAINAGTELSATGNESGGGGGGGGGRGAGGVGVSTGSFNNQTEFQYLGEGLVRITAHASRLIHLNMPEHETYKRIHVLNSESGVAGQMVQDDGHTQMVTPWSLIDANAWGVWFNPADWQLISNNMTEINLVSFEQEIFNVVLKTITESATSPPTKIYNNDLTASLMVALDTNNTLPYTPAAPRSETLGFYPWLPTKPTQYRYYLSCVRNLDPPTYTGQSQQITDTIQTGPHSDIMFYTIENAVPIHLLRTGDEFSTGIYHFDTKPLKLTHSWQTNRSLGLPPKLLTEPTTEGDLHPGTLPAADTRKGYHQTTNNSYTEATAIRPAQVGYNTPYMNFEYSNGGPFLTPIVPTADTQYNYDDEPNGAIRLTMGYQHGQLTTSSQEVERYTFNPQSKCGRAPKQQFNQQAPLNLENTNKGTLLPSDPIGGKANMYFMNTLNTYGPLTALNNTAPVFPNGQIWDKELDTDLKPRLHVTAPFVCKNNPPGQLFVKIAPNLTDDFNADSPQQPRIITYSHFWWKGTLTFTAKMRSSNMWNPIQQHTTTPENIANYIPTNIGGIRMFPEYSQLIPRKLY</sequence>
<dbReference type="Gene3D" id="2.170.30.10">
    <property type="entry name" value="Parvovirus coat protein VP1/VP2"/>
    <property type="match status" value="1"/>
</dbReference>
<dbReference type="GO" id="GO:0140267">
    <property type="term" value="P:symbiont entry into host cell via permeabilization of host membrane"/>
    <property type="evidence" value="ECO:0007669"/>
    <property type="project" value="UniProtKB-KW"/>
</dbReference>
<proteinExistence type="inferred from homology"/>
<evidence type="ECO:0000256" key="10">
    <source>
        <dbReference type="ARBA" id="ARBA00022804"/>
    </source>
</evidence>
<evidence type="ECO:0000256" key="7">
    <source>
        <dbReference type="ARBA" id="ARBA00022581"/>
    </source>
</evidence>
<evidence type="ECO:0000256" key="8">
    <source>
        <dbReference type="ARBA" id="ARBA00022595"/>
    </source>
</evidence>
<evidence type="ECO:0000256" key="15">
    <source>
        <dbReference type="SAM" id="MobiDB-lite"/>
    </source>
</evidence>
<evidence type="ECO:0000256" key="2">
    <source>
        <dbReference type="ARBA" id="ARBA00005398"/>
    </source>
</evidence>
<evidence type="ECO:0000256" key="14">
    <source>
        <dbReference type="ARBA" id="ARBA00030227"/>
    </source>
</evidence>
<protein>
    <recommendedName>
        <fullName evidence="3">Capsid protein VP1</fullName>
    </recommendedName>
    <alternativeName>
        <fullName evidence="14">Coat protein VP1</fullName>
    </alternativeName>
</protein>
<dbReference type="InterPro" id="IPR013607">
    <property type="entry name" value="Phospholipase_A2-like"/>
</dbReference>
<comment type="similarity">
    <text evidence="2">Belongs to the parvoviridae capsid protein family.</text>
</comment>
<feature type="compositionally biased region" description="Polar residues" evidence="15">
    <location>
        <begin position="24"/>
        <end position="34"/>
    </location>
</feature>
<evidence type="ECO:0000313" key="18">
    <source>
        <dbReference type="EMBL" id="ANW48428.1"/>
    </source>
</evidence>
<keyword evidence="12" id="KW-1164">Virus endocytosis by host</keyword>
<organism evidence="18">
    <name type="scientific">Porcine parvovirus</name>
    <name type="common">PPV</name>
    <dbReference type="NCBI Taxonomy" id="10796"/>
    <lineage>
        <taxon>Viruses</taxon>
        <taxon>Monodnaviria</taxon>
        <taxon>Shotokuvirae</taxon>
        <taxon>Cossaviricota</taxon>
        <taxon>Quintoviricetes</taxon>
        <taxon>Piccovirales</taxon>
        <taxon>Parvoviridae</taxon>
        <taxon>Parvovirinae</taxon>
        <taxon>Protoparvovirus</taxon>
        <taxon>Protoparvovirus ungulate1</taxon>
    </lineage>
</organism>
<keyword evidence="11" id="KW-0946">Virion</keyword>
<comment type="subcellular location">
    <subcellularLocation>
        <location evidence="1">Virion</location>
    </subcellularLocation>
</comment>
<feature type="region of interest" description="Disordered" evidence="15">
    <location>
        <begin position="1"/>
        <end position="37"/>
    </location>
</feature>
<dbReference type="InterPro" id="IPR001403">
    <property type="entry name" value="Parvovirus_coat"/>
</dbReference>
<keyword evidence="6" id="KW-1165">Clathrin-mediated endocytosis of virus by host</keyword>
<dbReference type="InterPro" id="IPR016184">
    <property type="entry name" value="Capsid/spike_ssDNA_virus"/>
</dbReference>
<feature type="region of interest" description="Disordered" evidence="15">
    <location>
        <begin position="166"/>
        <end position="186"/>
    </location>
</feature>
<dbReference type="GO" id="GO:0075512">
    <property type="term" value="P:clathrin-dependent endocytosis of virus by host cell"/>
    <property type="evidence" value="ECO:0007669"/>
    <property type="project" value="UniProtKB-KW"/>
</dbReference>
<feature type="domain" description="Phospholipase A2-like" evidence="17">
    <location>
        <begin position="9"/>
        <end position="88"/>
    </location>
</feature>
<dbReference type="Pfam" id="PF00740">
    <property type="entry name" value="VP1_2"/>
    <property type="match status" value="1"/>
</dbReference>
<dbReference type="Pfam" id="PF08398">
    <property type="entry name" value="Phospholip_A2_4"/>
    <property type="match status" value="1"/>
</dbReference>
<keyword evidence="7" id="KW-0945">Host-virus interaction</keyword>
<feature type="compositionally biased region" description="Gly residues" evidence="15">
    <location>
        <begin position="173"/>
        <end position="186"/>
    </location>
</feature>
<feature type="compositionally biased region" description="Basic residues" evidence="15">
    <location>
        <begin position="112"/>
        <end position="128"/>
    </location>
</feature>
<evidence type="ECO:0000256" key="9">
    <source>
        <dbReference type="ARBA" id="ARBA00022648"/>
    </source>
</evidence>
<dbReference type="Proteomes" id="UP000134789">
    <property type="component" value="Genome"/>
</dbReference>
<feature type="region of interest" description="Disordered" evidence="15">
    <location>
        <begin position="94"/>
        <end position="129"/>
    </location>
</feature>
<evidence type="ECO:0000256" key="12">
    <source>
        <dbReference type="ARBA" id="ARBA00022890"/>
    </source>
</evidence>
<keyword evidence="4" id="KW-1140">T=1 icosahedral capsid protein</keyword>
<evidence type="ECO:0000259" key="17">
    <source>
        <dbReference type="Pfam" id="PF08398"/>
    </source>
</evidence>
<evidence type="ECO:0000259" key="16">
    <source>
        <dbReference type="Pfam" id="PF00740"/>
    </source>
</evidence>
<keyword evidence="8" id="KW-1162">Viral penetration into host cytoplasm</keyword>
<evidence type="ECO:0000256" key="4">
    <source>
        <dbReference type="ARBA" id="ARBA00022431"/>
    </source>
</evidence>
<name>A0A1B1W6H0_PPV</name>
<keyword evidence="13" id="KW-1160">Virus entry into host cell</keyword>
<evidence type="ECO:0000256" key="5">
    <source>
        <dbReference type="ARBA" id="ARBA00022561"/>
    </source>
</evidence>
<keyword evidence="5" id="KW-0167">Capsid protein</keyword>
<dbReference type="SUPFAM" id="SSF88645">
    <property type="entry name" value="ssDNA viruses"/>
    <property type="match status" value="1"/>
</dbReference>
<dbReference type="InterPro" id="IPR036952">
    <property type="entry name" value="VP1/VP2"/>
</dbReference>
<evidence type="ECO:0000256" key="11">
    <source>
        <dbReference type="ARBA" id="ARBA00022844"/>
    </source>
</evidence>
<evidence type="ECO:0000256" key="6">
    <source>
        <dbReference type="ARBA" id="ARBA00022570"/>
    </source>
</evidence>
<dbReference type="GO" id="GO:0039615">
    <property type="term" value="C:T=1 icosahedral viral capsid"/>
    <property type="evidence" value="ECO:0007669"/>
    <property type="project" value="UniProtKB-KW"/>
</dbReference>
<feature type="compositionally biased region" description="Polar residues" evidence="15">
    <location>
        <begin position="98"/>
        <end position="107"/>
    </location>
</feature>
<feature type="domain" description="Coat protein VP1/VP2 Parvovirus" evidence="16">
    <location>
        <begin position="181"/>
        <end position="706"/>
    </location>
</feature>